<keyword evidence="2" id="KW-1185">Reference proteome</keyword>
<accession>A0ABQ5Q953</accession>
<reference evidence="1 2" key="1">
    <citation type="journal article" date="2023" name="Antonie Van Leeuwenhoek">
        <title>Mesoterricola silvestris gen. nov., sp. nov., Mesoterricola sediminis sp. nov., Geothrix oryzae sp. nov., Geothrix edaphica sp. nov., Geothrix rubra sp. nov., and Geothrix limicola sp. nov., six novel members of Acidobacteriota isolated from soils.</title>
        <authorList>
            <person name="Itoh H."/>
            <person name="Sugisawa Y."/>
            <person name="Mise K."/>
            <person name="Xu Z."/>
            <person name="Kuniyasu M."/>
            <person name="Ushijima N."/>
            <person name="Kawano K."/>
            <person name="Kobayashi E."/>
            <person name="Shiratori Y."/>
            <person name="Masuda Y."/>
            <person name="Senoo K."/>
        </authorList>
    </citation>
    <scope>NUCLEOTIDE SEQUENCE [LARGE SCALE GENOMIC DNA]</scope>
    <source>
        <strain evidence="1 2">Red803</strain>
    </source>
</reference>
<evidence type="ECO:0000313" key="2">
    <source>
        <dbReference type="Proteomes" id="UP001165089"/>
    </source>
</evidence>
<dbReference type="PANTHER" id="PTHR37950">
    <property type="entry name" value="4-HYDROXYPHENYLACETATE CATABOLISM PROTEIN"/>
    <property type="match status" value="1"/>
</dbReference>
<evidence type="ECO:0000313" key="1">
    <source>
        <dbReference type="EMBL" id="GLH71364.1"/>
    </source>
</evidence>
<sequence>MPHCILEASDNLLDEPDWPDLLAELHHTLVATGLFAEADIKSRVIRHGIFRVADGAPDRAFVTLDVQVMDGRSDAVKAALSDALLPVLVRAFPRSAEGMRLNVTVQISDLHRPSYRRHQSQP</sequence>
<dbReference type="CDD" id="cd00580">
    <property type="entry name" value="CHMI"/>
    <property type="match status" value="1"/>
</dbReference>
<dbReference type="InterPro" id="IPR014347">
    <property type="entry name" value="Tautomerase/MIF_sf"/>
</dbReference>
<proteinExistence type="predicted"/>
<organism evidence="1 2">
    <name type="scientific">Geothrix rubra</name>
    <dbReference type="NCBI Taxonomy" id="2927977"/>
    <lineage>
        <taxon>Bacteria</taxon>
        <taxon>Pseudomonadati</taxon>
        <taxon>Acidobacteriota</taxon>
        <taxon>Holophagae</taxon>
        <taxon>Holophagales</taxon>
        <taxon>Holophagaceae</taxon>
        <taxon>Geothrix</taxon>
    </lineage>
</organism>
<dbReference type="Gene3D" id="3.30.429.10">
    <property type="entry name" value="Macrophage Migration Inhibitory Factor"/>
    <property type="match status" value="1"/>
</dbReference>
<dbReference type="EMBL" id="BSDD01000006">
    <property type="protein sequence ID" value="GLH71364.1"/>
    <property type="molecule type" value="Genomic_DNA"/>
</dbReference>
<dbReference type="PANTHER" id="PTHR37950:SF1">
    <property type="entry name" value="4-HYDROXYPHENYLACETATE CATABOLISM PROTEIN"/>
    <property type="match status" value="1"/>
</dbReference>
<dbReference type="SUPFAM" id="SSF55331">
    <property type="entry name" value="Tautomerase/MIF"/>
    <property type="match status" value="1"/>
</dbReference>
<evidence type="ECO:0008006" key="3">
    <source>
        <dbReference type="Google" id="ProtNLM"/>
    </source>
</evidence>
<protein>
    <recommendedName>
        <fullName evidence="3">5-carboxymethyl-2-hydroxymuconate isomerase</fullName>
    </recommendedName>
</protein>
<name>A0ABQ5Q953_9BACT</name>
<gene>
    <name evidence="1" type="ORF">GETHPA_28970</name>
</gene>
<dbReference type="InterPro" id="IPR004220">
    <property type="entry name" value="5-COMe_2-OHmuconate_Isoase"/>
</dbReference>
<dbReference type="RefSeq" id="WP_285727592.1">
    <property type="nucleotide sequence ID" value="NZ_BSDD01000006.1"/>
</dbReference>
<dbReference type="Pfam" id="PF02962">
    <property type="entry name" value="CHMI"/>
    <property type="match status" value="1"/>
</dbReference>
<comment type="caution">
    <text evidence="1">The sequence shown here is derived from an EMBL/GenBank/DDBJ whole genome shotgun (WGS) entry which is preliminary data.</text>
</comment>
<dbReference type="Proteomes" id="UP001165089">
    <property type="component" value="Unassembled WGS sequence"/>
</dbReference>